<proteinExistence type="predicted"/>
<keyword evidence="2" id="KW-1185">Reference proteome</keyword>
<organism evidence="1 2">
    <name type="scientific">Eumeta variegata</name>
    <name type="common">Bagworm moth</name>
    <name type="synonym">Eumeta japonica</name>
    <dbReference type="NCBI Taxonomy" id="151549"/>
    <lineage>
        <taxon>Eukaryota</taxon>
        <taxon>Metazoa</taxon>
        <taxon>Ecdysozoa</taxon>
        <taxon>Arthropoda</taxon>
        <taxon>Hexapoda</taxon>
        <taxon>Insecta</taxon>
        <taxon>Pterygota</taxon>
        <taxon>Neoptera</taxon>
        <taxon>Endopterygota</taxon>
        <taxon>Lepidoptera</taxon>
        <taxon>Glossata</taxon>
        <taxon>Ditrysia</taxon>
        <taxon>Tineoidea</taxon>
        <taxon>Psychidae</taxon>
        <taxon>Oiketicinae</taxon>
        <taxon>Eumeta</taxon>
    </lineage>
</organism>
<reference evidence="1 2" key="1">
    <citation type="journal article" date="2019" name="Commun. Biol.">
        <title>The bagworm genome reveals a unique fibroin gene that provides high tensile strength.</title>
        <authorList>
            <person name="Kono N."/>
            <person name="Nakamura H."/>
            <person name="Ohtoshi R."/>
            <person name="Tomita M."/>
            <person name="Numata K."/>
            <person name="Arakawa K."/>
        </authorList>
    </citation>
    <scope>NUCLEOTIDE SEQUENCE [LARGE SCALE GENOMIC DNA]</scope>
</reference>
<evidence type="ECO:0000313" key="2">
    <source>
        <dbReference type="Proteomes" id="UP000299102"/>
    </source>
</evidence>
<name>A0A4C2A8Q8_EUMVA</name>
<comment type="caution">
    <text evidence="1">The sequence shown here is derived from an EMBL/GenBank/DDBJ whole genome shotgun (WGS) entry which is preliminary data.</text>
</comment>
<dbReference type="OrthoDB" id="332250at2759"/>
<sequence>MDLRKLTPTDNLQDFMNVFCNSENALIIHERCHMLSCDENHRLRDDSRKPFIDIEMSLKYVGLKTEFDTVMQKLTVPSARSASHILDGRMRKGQDFEQEDRLLNYKSGSCTHLGPDVGSVTYTNAARRKKNLNDLIHPVEHNTEIRDLIKQMCDSFAESQERLLAFKCRPATSDMQVQCETKETNTQHNGTNDLMVEEKYLHFQFIFMI</sequence>
<accession>A0A4C2A8Q8</accession>
<gene>
    <name evidence="1" type="ORF">EVAR_68331_1</name>
</gene>
<dbReference type="EMBL" id="BGZK01002902">
    <property type="protein sequence ID" value="GBP97241.1"/>
    <property type="molecule type" value="Genomic_DNA"/>
</dbReference>
<dbReference type="AlphaFoldDB" id="A0A4C2A8Q8"/>
<evidence type="ECO:0000313" key="1">
    <source>
        <dbReference type="EMBL" id="GBP97241.1"/>
    </source>
</evidence>
<protein>
    <submittedName>
        <fullName evidence="1">Uncharacterized protein</fullName>
    </submittedName>
</protein>
<dbReference type="Proteomes" id="UP000299102">
    <property type="component" value="Unassembled WGS sequence"/>
</dbReference>